<proteinExistence type="predicted"/>
<accession>A0ABV2T6K8</accession>
<protein>
    <submittedName>
        <fullName evidence="1">Zinc dependent phospholipase C family protein</fullName>
    </submittedName>
</protein>
<name>A0ABV2T6K8_9BACT</name>
<dbReference type="RefSeq" id="WP_354661297.1">
    <property type="nucleotide sequence ID" value="NZ_JBEXAC010000002.1"/>
</dbReference>
<dbReference type="Proteomes" id="UP001549749">
    <property type="component" value="Unassembled WGS sequence"/>
</dbReference>
<sequence>MLTLHPRCCLLLILIFSVLPLKLSAWGFFAHKRINRLAVFCLPPEMLVFYKANLEYITIHAVDPDKRRYALAGEGARHFIDLDYYGMPPFNLLPRSWSQAVTRYSADTLQRYGVLPWHLETMLARLTRAFEARDPARILKLSADLGHYMADAHVPLHVCSNHNGQLTGQHGIHALWETRTPELLADRTFSYWAGKATYIEYPRQYIWQILIASAQAADTVLQYEKQLRNTFPSGQRYAFENRNGVLLRNYAEAYTKAYHRSMGNMVERRMQGAIAAVAAFWYTAWTNAGQPSLKTFTRITTSPEDEAAFRQLNLQWQRGKILGREHD</sequence>
<gene>
    <name evidence="1" type="ORF">ABR189_14810</name>
</gene>
<dbReference type="EMBL" id="JBEXAC010000002">
    <property type="protein sequence ID" value="MET6998653.1"/>
    <property type="molecule type" value="Genomic_DNA"/>
</dbReference>
<dbReference type="Gene3D" id="1.10.575.10">
    <property type="entry name" value="P1 Nuclease"/>
    <property type="match status" value="1"/>
</dbReference>
<evidence type="ECO:0000313" key="2">
    <source>
        <dbReference type="Proteomes" id="UP001549749"/>
    </source>
</evidence>
<dbReference type="SUPFAM" id="SSF48537">
    <property type="entry name" value="Phospholipase C/P1 nuclease"/>
    <property type="match status" value="1"/>
</dbReference>
<comment type="caution">
    <text evidence="1">The sequence shown here is derived from an EMBL/GenBank/DDBJ whole genome shotgun (WGS) entry which is preliminary data.</text>
</comment>
<dbReference type="CDD" id="cd10981">
    <property type="entry name" value="ZnPC_S1P1"/>
    <property type="match status" value="1"/>
</dbReference>
<organism evidence="1 2">
    <name type="scientific">Chitinophaga defluvii</name>
    <dbReference type="NCBI Taxonomy" id="3163343"/>
    <lineage>
        <taxon>Bacteria</taxon>
        <taxon>Pseudomonadati</taxon>
        <taxon>Bacteroidota</taxon>
        <taxon>Chitinophagia</taxon>
        <taxon>Chitinophagales</taxon>
        <taxon>Chitinophagaceae</taxon>
        <taxon>Chitinophaga</taxon>
    </lineage>
</organism>
<reference evidence="1 2" key="1">
    <citation type="submission" date="2024-06" db="EMBL/GenBank/DDBJ databases">
        <title>Chitinophaga defluvii sp. nov., isolated from municipal sewage.</title>
        <authorList>
            <person name="Zhang L."/>
        </authorList>
    </citation>
    <scope>NUCLEOTIDE SEQUENCE [LARGE SCALE GENOMIC DNA]</scope>
    <source>
        <strain evidence="1 2">H8</strain>
    </source>
</reference>
<keyword evidence="2" id="KW-1185">Reference proteome</keyword>
<dbReference type="InterPro" id="IPR008947">
    <property type="entry name" value="PLipase_C/P1_nuclease_dom_sf"/>
</dbReference>
<evidence type="ECO:0000313" key="1">
    <source>
        <dbReference type="EMBL" id="MET6998653.1"/>
    </source>
</evidence>